<protein>
    <recommendedName>
        <fullName evidence="3">dolichol kinase</fullName>
        <ecNumber evidence="3">2.7.1.108</ecNumber>
    </recommendedName>
</protein>
<feature type="transmembrane region" description="Helical" evidence="10">
    <location>
        <begin position="141"/>
        <end position="156"/>
    </location>
</feature>
<evidence type="ECO:0000256" key="7">
    <source>
        <dbReference type="ARBA" id="ARBA00022824"/>
    </source>
</evidence>
<proteinExistence type="inferred from homology"/>
<keyword evidence="8 10" id="KW-1133">Transmembrane helix</keyword>
<comment type="similarity">
    <text evidence="2">Belongs to the polyprenol kinase family.</text>
</comment>
<keyword evidence="5 10" id="KW-0812">Transmembrane</keyword>
<feature type="transmembrane region" description="Helical" evidence="10">
    <location>
        <begin position="28"/>
        <end position="51"/>
    </location>
</feature>
<reference evidence="11" key="1">
    <citation type="submission" date="2021-06" db="EMBL/GenBank/DDBJ databases">
        <authorList>
            <person name="Hodson N. C."/>
            <person name="Mongue J. A."/>
            <person name="Jaron S. K."/>
        </authorList>
    </citation>
    <scope>NUCLEOTIDE SEQUENCE</scope>
</reference>
<feature type="transmembrane region" description="Helical" evidence="10">
    <location>
        <begin position="107"/>
        <end position="129"/>
    </location>
</feature>
<gene>
    <name evidence="11" type="ORF">AFUS01_LOCUS43813</name>
</gene>
<evidence type="ECO:0000256" key="9">
    <source>
        <dbReference type="ARBA" id="ARBA00023136"/>
    </source>
</evidence>
<organism evidence="11 12">
    <name type="scientific">Allacma fusca</name>
    <dbReference type="NCBI Taxonomy" id="39272"/>
    <lineage>
        <taxon>Eukaryota</taxon>
        <taxon>Metazoa</taxon>
        <taxon>Ecdysozoa</taxon>
        <taxon>Arthropoda</taxon>
        <taxon>Hexapoda</taxon>
        <taxon>Collembola</taxon>
        <taxon>Symphypleona</taxon>
        <taxon>Sminthuridae</taxon>
        <taxon>Allacma</taxon>
    </lineage>
</organism>
<evidence type="ECO:0000256" key="5">
    <source>
        <dbReference type="ARBA" id="ARBA00022692"/>
    </source>
</evidence>
<dbReference type="GO" id="GO:0005789">
    <property type="term" value="C:endoplasmic reticulum membrane"/>
    <property type="evidence" value="ECO:0007669"/>
    <property type="project" value="UniProtKB-SubCell"/>
</dbReference>
<comment type="caution">
    <text evidence="11">The sequence shown here is derived from an EMBL/GenBank/DDBJ whole genome shotgun (WGS) entry which is preliminary data.</text>
</comment>
<keyword evidence="9 10" id="KW-0472">Membrane</keyword>
<dbReference type="PANTHER" id="PTHR13205">
    <property type="entry name" value="TRANSMEMBRANE PROTEIN 15-RELATED"/>
    <property type="match status" value="1"/>
</dbReference>
<dbReference type="AlphaFoldDB" id="A0A8J2M7A6"/>
<evidence type="ECO:0000256" key="10">
    <source>
        <dbReference type="SAM" id="Phobius"/>
    </source>
</evidence>
<dbReference type="InterPro" id="IPR032974">
    <property type="entry name" value="Polypren_kinase"/>
</dbReference>
<feature type="transmembrane region" description="Helical" evidence="10">
    <location>
        <begin position="247"/>
        <end position="268"/>
    </location>
</feature>
<evidence type="ECO:0000256" key="3">
    <source>
        <dbReference type="ARBA" id="ARBA00012132"/>
    </source>
</evidence>
<evidence type="ECO:0000313" key="11">
    <source>
        <dbReference type="EMBL" id="CAG7834291.1"/>
    </source>
</evidence>
<evidence type="ECO:0000313" key="12">
    <source>
        <dbReference type="Proteomes" id="UP000708208"/>
    </source>
</evidence>
<feature type="transmembrane region" description="Helical" evidence="10">
    <location>
        <begin position="5"/>
        <end position="22"/>
    </location>
</feature>
<comment type="subcellular location">
    <subcellularLocation>
        <location evidence="1">Endoplasmic reticulum membrane</location>
        <topology evidence="1">Multi-pass membrane protein</topology>
    </subcellularLocation>
</comment>
<evidence type="ECO:0000256" key="1">
    <source>
        <dbReference type="ARBA" id="ARBA00004477"/>
    </source>
</evidence>
<feature type="transmembrane region" description="Helical" evidence="10">
    <location>
        <begin position="63"/>
        <end position="87"/>
    </location>
</feature>
<feature type="transmembrane region" description="Helical" evidence="10">
    <location>
        <begin position="209"/>
        <end position="227"/>
    </location>
</feature>
<dbReference type="EC" id="2.7.1.108" evidence="3"/>
<name>A0A8J2M7A6_9HEXA</name>
<feature type="transmembrane region" description="Helical" evidence="10">
    <location>
        <begin position="280"/>
        <end position="299"/>
    </location>
</feature>
<keyword evidence="12" id="KW-1185">Reference proteome</keyword>
<sequence>MSYRTASDGFWTILLIPLAILLNDEERVFKSILVIVTFNSVVGYLVCVLVCRSLLFMVKPWKFSLLDILFCSWAAGSLGTFLLSTSLNDFLLLGDWIFRGFIDNTRAKLIVSWLALTAASIAFVIWKNMTAEATDTIDRKYFHFIMVLVCIPGVFLDFRLLYISSVAAVCAFVILEVIRLLRIEICHVPVGDMIENCVKIFRDSKDEGVTILTPVYLLAGCSLPFWLNLVDPRADVTNLTGPSVAAAFAGILSIGVGDTFASVGGLAFGKTKWKGSNKSVEGTLCSLVAQLLVIGALWASDLSSLGMTTVTSLVIAAVINAFVEAKTDQIDNLVLPLLTYDVIIGVEKALLWYYVQQRPI</sequence>
<dbReference type="EMBL" id="CAJVCH010570178">
    <property type="protein sequence ID" value="CAG7834291.1"/>
    <property type="molecule type" value="Genomic_DNA"/>
</dbReference>
<dbReference type="GO" id="GO:0004168">
    <property type="term" value="F:dolichol kinase activity"/>
    <property type="evidence" value="ECO:0007669"/>
    <property type="project" value="UniProtKB-EC"/>
</dbReference>
<keyword evidence="6" id="KW-0418">Kinase</keyword>
<dbReference type="PANTHER" id="PTHR13205:SF15">
    <property type="entry name" value="DOLICHOL KINASE"/>
    <property type="match status" value="1"/>
</dbReference>
<evidence type="ECO:0000256" key="4">
    <source>
        <dbReference type="ARBA" id="ARBA00022679"/>
    </source>
</evidence>
<evidence type="ECO:0000256" key="6">
    <source>
        <dbReference type="ARBA" id="ARBA00022777"/>
    </source>
</evidence>
<dbReference type="OrthoDB" id="377083at2759"/>
<keyword evidence="7" id="KW-0256">Endoplasmic reticulum</keyword>
<keyword evidence="4" id="KW-0808">Transferase</keyword>
<dbReference type="GO" id="GO:0043048">
    <property type="term" value="P:dolichyl monophosphate biosynthetic process"/>
    <property type="evidence" value="ECO:0007669"/>
    <property type="project" value="TreeGrafter"/>
</dbReference>
<evidence type="ECO:0000256" key="8">
    <source>
        <dbReference type="ARBA" id="ARBA00022989"/>
    </source>
</evidence>
<feature type="transmembrane region" description="Helical" evidence="10">
    <location>
        <begin position="305"/>
        <end position="323"/>
    </location>
</feature>
<dbReference type="Proteomes" id="UP000708208">
    <property type="component" value="Unassembled WGS sequence"/>
</dbReference>
<evidence type="ECO:0000256" key="2">
    <source>
        <dbReference type="ARBA" id="ARBA00010794"/>
    </source>
</evidence>
<accession>A0A8J2M7A6</accession>